<dbReference type="AlphaFoldDB" id="A0AAF0WV49"/>
<feature type="domain" description="Zinc knuckle CX2CX4HX4C" evidence="2">
    <location>
        <begin position="181"/>
        <end position="228"/>
    </location>
</feature>
<name>A0AAF0WV49_DAUCS</name>
<evidence type="ECO:0000313" key="3">
    <source>
        <dbReference type="EMBL" id="WOG95456.1"/>
    </source>
</evidence>
<gene>
    <name evidence="3" type="ORF">DCAR_0414775</name>
</gene>
<dbReference type="PANTHER" id="PTHR31286">
    <property type="entry name" value="GLYCINE-RICH CELL WALL STRUCTURAL PROTEIN 1.8-LIKE"/>
    <property type="match status" value="1"/>
</dbReference>
<evidence type="ECO:0008006" key="5">
    <source>
        <dbReference type="Google" id="ProtNLM"/>
    </source>
</evidence>
<dbReference type="PANTHER" id="PTHR31286:SF153">
    <property type="entry name" value="DUF4283 DOMAIN PROTEIN"/>
    <property type="match status" value="1"/>
</dbReference>
<reference evidence="3" key="2">
    <citation type="submission" date="2022-03" db="EMBL/GenBank/DDBJ databases">
        <title>Draft title - Genomic analysis of global carrot germplasm unveils the trajectory of domestication and the origin of high carotenoid orange carrot.</title>
        <authorList>
            <person name="Iorizzo M."/>
            <person name="Ellison S."/>
            <person name="Senalik D."/>
            <person name="Macko-Podgorni A."/>
            <person name="Grzebelus D."/>
            <person name="Bostan H."/>
            <person name="Rolling W."/>
            <person name="Curaba J."/>
            <person name="Simon P."/>
        </authorList>
    </citation>
    <scope>NUCLEOTIDE SEQUENCE</scope>
    <source>
        <tissue evidence="3">Leaf</tissue>
    </source>
</reference>
<dbReference type="EMBL" id="CP093346">
    <property type="protein sequence ID" value="WOG95456.1"/>
    <property type="molecule type" value="Genomic_DNA"/>
</dbReference>
<proteinExistence type="predicted"/>
<dbReference type="InterPro" id="IPR040256">
    <property type="entry name" value="At4g02000-like"/>
</dbReference>
<feature type="domain" description="DUF4283" evidence="1">
    <location>
        <begin position="39"/>
        <end position="121"/>
    </location>
</feature>
<keyword evidence="4" id="KW-1185">Reference proteome</keyword>
<dbReference type="Proteomes" id="UP000077755">
    <property type="component" value="Chromosome 4"/>
</dbReference>
<dbReference type="InterPro" id="IPR025558">
    <property type="entry name" value="DUF4283"/>
</dbReference>
<reference evidence="3" key="1">
    <citation type="journal article" date="2016" name="Nat. Genet.">
        <title>A high-quality carrot genome assembly provides new insights into carotenoid accumulation and asterid genome evolution.</title>
        <authorList>
            <person name="Iorizzo M."/>
            <person name="Ellison S."/>
            <person name="Senalik D."/>
            <person name="Zeng P."/>
            <person name="Satapoomin P."/>
            <person name="Huang J."/>
            <person name="Bowman M."/>
            <person name="Iovene M."/>
            <person name="Sanseverino W."/>
            <person name="Cavagnaro P."/>
            <person name="Yildiz M."/>
            <person name="Macko-Podgorni A."/>
            <person name="Moranska E."/>
            <person name="Grzebelus E."/>
            <person name="Grzebelus D."/>
            <person name="Ashrafi H."/>
            <person name="Zheng Z."/>
            <person name="Cheng S."/>
            <person name="Spooner D."/>
            <person name="Van Deynze A."/>
            <person name="Simon P."/>
        </authorList>
    </citation>
    <scope>NUCLEOTIDE SEQUENCE</scope>
    <source>
        <tissue evidence="3">Leaf</tissue>
    </source>
</reference>
<dbReference type="Pfam" id="PF14111">
    <property type="entry name" value="DUF4283"/>
    <property type="match status" value="1"/>
</dbReference>
<evidence type="ECO:0000313" key="4">
    <source>
        <dbReference type="Proteomes" id="UP000077755"/>
    </source>
</evidence>
<sequence>MASSSRLNIEEEYSRLGINDDDDEGLVIEGSNEEVQGLNLDFCLVGSFLTGRKVNFSAMQDTLSSIWRPVKGVFMEETNVPNLYLFRFFHELDIQRVLDDGPWTFNNQALMVKRLEEGEQLSDIALNELYMWVQIYDLPVGFNSEFILKSIGNYIGRFLKPDTKNFQSIWRQFMRIKVALNVHKPLKGQMRIKKQGGEWVWVKFKYERLPSFCFYCGIIGHSEKFCEKLFDNAGTAENRKYDASIRAPMRNQTNAVKNQWLRNAEGGRLGRTTVEEGGEDDRGIVADDKRYPTKSGIAQKVGGKIGDVTDNVNRGGSKDNTGEKDMENILSTITERENSNVKTGGENKLGDGLSVVDPKRRRLDEGLEDGLAQDKNQVDIVMLETQDISLMNQKNELEAGAAMQARLGL</sequence>
<accession>A0AAF0WV49</accession>
<dbReference type="InterPro" id="IPR025836">
    <property type="entry name" value="Zn_knuckle_CX2CX4HX4C"/>
</dbReference>
<organism evidence="3 4">
    <name type="scientific">Daucus carota subsp. sativus</name>
    <name type="common">Carrot</name>
    <dbReference type="NCBI Taxonomy" id="79200"/>
    <lineage>
        <taxon>Eukaryota</taxon>
        <taxon>Viridiplantae</taxon>
        <taxon>Streptophyta</taxon>
        <taxon>Embryophyta</taxon>
        <taxon>Tracheophyta</taxon>
        <taxon>Spermatophyta</taxon>
        <taxon>Magnoliopsida</taxon>
        <taxon>eudicotyledons</taxon>
        <taxon>Gunneridae</taxon>
        <taxon>Pentapetalae</taxon>
        <taxon>asterids</taxon>
        <taxon>campanulids</taxon>
        <taxon>Apiales</taxon>
        <taxon>Apiaceae</taxon>
        <taxon>Apioideae</taxon>
        <taxon>Scandiceae</taxon>
        <taxon>Daucinae</taxon>
        <taxon>Daucus</taxon>
        <taxon>Daucus sect. Daucus</taxon>
    </lineage>
</organism>
<evidence type="ECO:0000259" key="1">
    <source>
        <dbReference type="Pfam" id="PF14111"/>
    </source>
</evidence>
<dbReference type="Pfam" id="PF14392">
    <property type="entry name" value="zf-CCHC_4"/>
    <property type="match status" value="1"/>
</dbReference>
<protein>
    <recommendedName>
        <fullName evidence="5">CCHC-type domain-containing protein</fullName>
    </recommendedName>
</protein>
<evidence type="ECO:0000259" key="2">
    <source>
        <dbReference type="Pfam" id="PF14392"/>
    </source>
</evidence>